<accession>A0A7S1FBS6</accession>
<organism evidence="2">
    <name type="scientific">Noctiluca scintillans</name>
    <name type="common">Sea sparkle</name>
    <name type="synonym">Red tide dinoflagellate</name>
    <dbReference type="NCBI Taxonomy" id="2966"/>
    <lineage>
        <taxon>Eukaryota</taxon>
        <taxon>Sar</taxon>
        <taxon>Alveolata</taxon>
        <taxon>Dinophyceae</taxon>
        <taxon>Noctilucales</taxon>
        <taxon>Noctilucaceae</taxon>
        <taxon>Noctiluca</taxon>
    </lineage>
</organism>
<feature type="compositionally biased region" description="Basic residues" evidence="1">
    <location>
        <begin position="150"/>
        <end position="164"/>
    </location>
</feature>
<feature type="compositionally biased region" description="Polar residues" evidence="1">
    <location>
        <begin position="196"/>
        <end position="220"/>
    </location>
</feature>
<sequence length="506" mass="55251">MLEPDNARRSGGDSEITGGLVLSEGGEDVSLVTQRAEADAASEWQQSASKGETTGLASSDSCQLLECGNLPLDGVLVPKRVCRQRKRKRLRNSTEIEEGAEEETHGEGPVPRRACRRRKRLRQQTENTDIAVEAEEGSDGAIDSTQDVRTRKRRKRKKRNKTHGRSSNNLCDSDKDEEQLQPPEPSLTAPPRASPSLPQSHTQQEPPQHRSLPQEQVQPRTHSEVPGGMVSEAGTECTLDSAQASRATTSPLPALQNIGLTALESGPCLPRDSPASASKDSKNVRPAASRATAAQGENRVAQVEGSATREFRQALRQAGQLHGLPNDWFCQGDTVTIVRGLHRGLVADVKCVIGRDVWCVVQSSGDQVRLRRDQVLIKYRNDREVNRELRVREVRHQTLLREGRASSTNLHARPSVKGRSSRKTSEPTSFDSLGALLAGDLDASATSIAWPLHAAVAKPVHVQNSDLPRAGRPDRDLKSPALVQLYRTAVSVRPGPLRPRGECVCE</sequence>
<protein>
    <recommendedName>
        <fullName evidence="3">KOW domain-containing protein</fullName>
    </recommendedName>
</protein>
<feature type="region of interest" description="Disordered" evidence="1">
    <location>
        <begin position="265"/>
        <end position="300"/>
    </location>
</feature>
<reference evidence="2" key="1">
    <citation type="submission" date="2021-01" db="EMBL/GenBank/DDBJ databases">
        <authorList>
            <person name="Corre E."/>
            <person name="Pelletier E."/>
            <person name="Niang G."/>
            <person name="Scheremetjew M."/>
            <person name="Finn R."/>
            <person name="Kale V."/>
            <person name="Holt S."/>
            <person name="Cochrane G."/>
            <person name="Meng A."/>
            <person name="Brown T."/>
            <person name="Cohen L."/>
        </authorList>
    </citation>
    <scope>NUCLEOTIDE SEQUENCE</scope>
</reference>
<gene>
    <name evidence="2" type="ORF">NSCI0253_LOCUS32732</name>
</gene>
<evidence type="ECO:0008006" key="3">
    <source>
        <dbReference type="Google" id="ProtNLM"/>
    </source>
</evidence>
<feature type="region of interest" description="Disordered" evidence="1">
    <location>
        <begin position="83"/>
        <end position="232"/>
    </location>
</feature>
<dbReference type="AlphaFoldDB" id="A0A7S1FBS6"/>
<name>A0A7S1FBS6_NOCSC</name>
<evidence type="ECO:0000313" key="2">
    <source>
        <dbReference type="EMBL" id="CAD8858378.1"/>
    </source>
</evidence>
<feature type="region of interest" description="Disordered" evidence="1">
    <location>
        <begin position="1"/>
        <end position="60"/>
    </location>
</feature>
<feature type="region of interest" description="Disordered" evidence="1">
    <location>
        <begin position="400"/>
        <end position="429"/>
    </location>
</feature>
<feature type="compositionally biased region" description="Polar residues" evidence="1">
    <location>
        <begin position="43"/>
        <end position="60"/>
    </location>
</feature>
<feature type="compositionally biased region" description="Basic and acidic residues" evidence="1">
    <location>
        <begin position="1"/>
        <end position="12"/>
    </location>
</feature>
<proteinExistence type="predicted"/>
<evidence type="ECO:0000256" key="1">
    <source>
        <dbReference type="SAM" id="MobiDB-lite"/>
    </source>
</evidence>
<feature type="compositionally biased region" description="Basic residues" evidence="1">
    <location>
        <begin position="113"/>
        <end position="122"/>
    </location>
</feature>
<dbReference type="EMBL" id="HBFQ01046014">
    <property type="protein sequence ID" value="CAD8858378.1"/>
    <property type="molecule type" value="Transcribed_RNA"/>
</dbReference>